<dbReference type="Proteomes" id="UP000035100">
    <property type="component" value="Unassembled WGS sequence"/>
</dbReference>
<organism evidence="4 5">
    <name type="scientific">Wenxinia marina DSM 24838</name>
    <dbReference type="NCBI Taxonomy" id="1123501"/>
    <lineage>
        <taxon>Bacteria</taxon>
        <taxon>Pseudomonadati</taxon>
        <taxon>Pseudomonadota</taxon>
        <taxon>Alphaproteobacteria</taxon>
        <taxon>Rhodobacterales</taxon>
        <taxon>Roseobacteraceae</taxon>
        <taxon>Wenxinia</taxon>
    </lineage>
</organism>
<dbReference type="eggNOG" id="COG0456">
    <property type="taxonomic scope" value="Bacteria"/>
</dbReference>
<dbReference type="Pfam" id="PF00583">
    <property type="entry name" value="Acetyltransf_1"/>
    <property type="match status" value="1"/>
</dbReference>
<dbReference type="Gene3D" id="3.40.630.30">
    <property type="match status" value="1"/>
</dbReference>
<evidence type="ECO:0000256" key="1">
    <source>
        <dbReference type="ARBA" id="ARBA00022679"/>
    </source>
</evidence>
<dbReference type="STRING" id="1123501.Wenmar_01659"/>
<dbReference type="EMBL" id="AONG01000008">
    <property type="protein sequence ID" value="KIQ70088.1"/>
    <property type="molecule type" value="Genomic_DNA"/>
</dbReference>
<dbReference type="InterPro" id="IPR000182">
    <property type="entry name" value="GNAT_dom"/>
</dbReference>
<dbReference type="InterPro" id="IPR050832">
    <property type="entry name" value="Bact_Acetyltransf"/>
</dbReference>
<accession>A0A0D0QGE3</accession>
<protein>
    <submittedName>
        <fullName evidence="4">Acetyltransferase</fullName>
    </submittedName>
</protein>
<keyword evidence="2" id="KW-0012">Acyltransferase</keyword>
<evidence type="ECO:0000259" key="3">
    <source>
        <dbReference type="PROSITE" id="PS51186"/>
    </source>
</evidence>
<dbReference type="CDD" id="cd04301">
    <property type="entry name" value="NAT_SF"/>
    <property type="match status" value="1"/>
</dbReference>
<dbReference type="InterPro" id="IPR016181">
    <property type="entry name" value="Acyl_CoA_acyltransferase"/>
</dbReference>
<dbReference type="PANTHER" id="PTHR43877:SF2">
    <property type="entry name" value="AMINOALKYLPHOSPHONATE N-ACETYLTRANSFERASE-RELATED"/>
    <property type="match status" value="1"/>
</dbReference>
<dbReference type="PROSITE" id="PS51186">
    <property type="entry name" value="GNAT"/>
    <property type="match status" value="1"/>
</dbReference>
<feature type="domain" description="N-acetyltransferase" evidence="3">
    <location>
        <begin position="2"/>
        <end position="165"/>
    </location>
</feature>
<sequence>MPDIARLGPEDVDAYRALFLRGLDLFPDAFLLTRGEAEAWPVEATRERLAAGWMFGARDGGALTGVIGGRRLTPGRRAHRMEVGPMLVMPEAQGTGTAAALVDALTAEARAVDVLQLELEVASDNSRAIAFYRKVGFEETGRIVRSVRTESGGFLDDLSMMRRLG</sequence>
<name>A0A0D0QGE3_9RHOB</name>
<dbReference type="AlphaFoldDB" id="A0A0D0QGE3"/>
<dbReference type="RefSeq" id="WP_018300979.1">
    <property type="nucleotide sequence ID" value="NZ_KB902276.1"/>
</dbReference>
<reference evidence="4 5" key="1">
    <citation type="submission" date="2013-01" db="EMBL/GenBank/DDBJ databases">
        <authorList>
            <person name="Fiebig A."/>
            <person name="Goeker M."/>
            <person name="Klenk H.-P.P."/>
        </authorList>
    </citation>
    <scope>NUCLEOTIDE SEQUENCE [LARGE SCALE GENOMIC DNA]</scope>
    <source>
        <strain evidence="4 5">DSM 24838</strain>
    </source>
</reference>
<dbReference type="PANTHER" id="PTHR43877">
    <property type="entry name" value="AMINOALKYLPHOSPHONATE N-ACETYLTRANSFERASE-RELATED-RELATED"/>
    <property type="match status" value="1"/>
</dbReference>
<dbReference type="SUPFAM" id="SSF55729">
    <property type="entry name" value="Acyl-CoA N-acyltransferases (Nat)"/>
    <property type="match status" value="1"/>
</dbReference>
<evidence type="ECO:0000313" key="4">
    <source>
        <dbReference type="EMBL" id="KIQ70088.1"/>
    </source>
</evidence>
<proteinExistence type="predicted"/>
<keyword evidence="5" id="KW-1185">Reference proteome</keyword>
<gene>
    <name evidence="4" type="ORF">Wenmar_01659</name>
</gene>
<evidence type="ECO:0000256" key="2">
    <source>
        <dbReference type="ARBA" id="ARBA00023315"/>
    </source>
</evidence>
<dbReference type="OrthoDB" id="9788300at2"/>
<keyword evidence="1 4" id="KW-0808">Transferase</keyword>
<comment type="caution">
    <text evidence="4">The sequence shown here is derived from an EMBL/GenBank/DDBJ whole genome shotgun (WGS) entry which is preliminary data.</text>
</comment>
<dbReference type="GO" id="GO:0016747">
    <property type="term" value="F:acyltransferase activity, transferring groups other than amino-acyl groups"/>
    <property type="evidence" value="ECO:0007669"/>
    <property type="project" value="InterPro"/>
</dbReference>
<evidence type="ECO:0000313" key="5">
    <source>
        <dbReference type="Proteomes" id="UP000035100"/>
    </source>
</evidence>